<dbReference type="GO" id="GO:0006043">
    <property type="term" value="P:glucosamine catabolic process"/>
    <property type="evidence" value="ECO:0007669"/>
    <property type="project" value="TreeGrafter"/>
</dbReference>
<dbReference type="InterPro" id="IPR018321">
    <property type="entry name" value="Glucosamine6P_isomerase_CS"/>
</dbReference>
<evidence type="ECO:0000313" key="4">
    <source>
        <dbReference type="EMBL" id="MBB6673465.1"/>
    </source>
</evidence>
<dbReference type="InterPro" id="IPR004547">
    <property type="entry name" value="Glucosamine6P_isomerase"/>
</dbReference>
<name>A0A7X0VGU4_9BACL</name>
<dbReference type="GO" id="GO:0005975">
    <property type="term" value="P:carbohydrate metabolic process"/>
    <property type="evidence" value="ECO:0007669"/>
    <property type="project" value="InterPro"/>
</dbReference>
<sequence>MNTHIASNYYEMSLQAAELIIRQVRQKPDSLVCFAAGNTPLGTFSCLVEAVHAGRISFDQCRFISLDEWVGLGASDEGSCRQTLDRHFFEPCGIQEQNIHFFNGTSDDLEAECKAMDDFIGAHGTIDLLLLGVGMNGHLGFNEPHADFERYSHVTELDSVTKQVSVKYFPEQKNVQKGITLGIKHLIQANMAILIADGEKKADIMRLALQHEVTNEVPVTVLQRHPNVHVCMDEAAAALVR</sequence>
<dbReference type="AlphaFoldDB" id="A0A7X0VGU4"/>
<reference evidence="4 5" key="1">
    <citation type="submission" date="2020-08" db="EMBL/GenBank/DDBJ databases">
        <title>Cohnella phylogeny.</title>
        <authorList>
            <person name="Dunlap C."/>
        </authorList>
    </citation>
    <scope>NUCLEOTIDE SEQUENCE [LARGE SCALE GENOMIC DNA]</scope>
    <source>
        <strain evidence="4 5">DSM 28246</strain>
    </source>
</reference>
<dbReference type="CDD" id="cd01399">
    <property type="entry name" value="GlcN6P_deaminase"/>
    <property type="match status" value="1"/>
</dbReference>
<evidence type="ECO:0000256" key="1">
    <source>
        <dbReference type="ARBA" id="ARBA00022801"/>
    </source>
</evidence>
<gene>
    <name evidence="4" type="ORF">H7C19_22560</name>
</gene>
<feature type="domain" description="Glucosamine/galactosamine-6-phosphate isomerase" evidence="3">
    <location>
        <begin position="16"/>
        <end position="225"/>
    </location>
</feature>
<dbReference type="InterPro" id="IPR037171">
    <property type="entry name" value="NagB/RpiA_transferase-like"/>
</dbReference>
<dbReference type="GO" id="GO:0005737">
    <property type="term" value="C:cytoplasm"/>
    <property type="evidence" value="ECO:0007669"/>
    <property type="project" value="TreeGrafter"/>
</dbReference>
<accession>A0A7X0VGU4</accession>
<evidence type="ECO:0000313" key="5">
    <source>
        <dbReference type="Proteomes" id="UP000547209"/>
    </source>
</evidence>
<dbReference type="RefSeq" id="WP_185671324.1">
    <property type="nucleotide sequence ID" value="NZ_JACJVP010000039.1"/>
</dbReference>
<dbReference type="Gene3D" id="3.40.50.1360">
    <property type="match status" value="1"/>
</dbReference>
<keyword evidence="1" id="KW-0378">Hydrolase</keyword>
<dbReference type="EMBL" id="JACJVP010000039">
    <property type="protein sequence ID" value="MBB6673465.1"/>
    <property type="molecule type" value="Genomic_DNA"/>
</dbReference>
<dbReference type="PANTHER" id="PTHR11280:SF5">
    <property type="entry name" value="GLUCOSAMINE-6-PHOSPHATE ISOMERASE"/>
    <property type="match status" value="1"/>
</dbReference>
<dbReference type="GO" id="GO:0042802">
    <property type="term" value="F:identical protein binding"/>
    <property type="evidence" value="ECO:0007669"/>
    <property type="project" value="TreeGrafter"/>
</dbReference>
<dbReference type="InterPro" id="IPR006148">
    <property type="entry name" value="Glc/Gal-6P_isomerase"/>
</dbReference>
<keyword evidence="5" id="KW-1185">Reference proteome</keyword>
<dbReference type="PROSITE" id="PS01161">
    <property type="entry name" value="GLC_GALNAC_ISOMERASE"/>
    <property type="match status" value="1"/>
</dbReference>
<dbReference type="GO" id="GO:0019262">
    <property type="term" value="P:N-acetylneuraminate catabolic process"/>
    <property type="evidence" value="ECO:0007669"/>
    <property type="project" value="TreeGrafter"/>
</dbReference>
<comment type="caution">
    <text evidence="4">The sequence shown here is derived from an EMBL/GenBank/DDBJ whole genome shotgun (WGS) entry which is preliminary data.</text>
</comment>
<evidence type="ECO:0000259" key="3">
    <source>
        <dbReference type="Pfam" id="PF01182"/>
    </source>
</evidence>
<evidence type="ECO:0000256" key="2">
    <source>
        <dbReference type="ARBA" id="ARBA00023277"/>
    </source>
</evidence>
<dbReference type="PANTHER" id="PTHR11280">
    <property type="entry name" value="GLUCOSAMINE-6-PHOSPHATE ISOMERASE"/>
    <property type="match status" value="1"/>
</dbReference>
<dbReference type="SUPFAM" id="SSF100950">
    <property type="entry name" value="NagB/RpiA/CoA transferase-like"/>
    <property type="match status" value="1"/>
</dbReference>
<protein>
    <submittedName>
        <fullName evidence="4">Glucosamine-6-phosphate deaminase</fullName>
    </submittedName>
</protein>
<dbReference type="GO" id="GO:0004342">
    <property type="term" value="F:glucosamine-6-phosphate deaminase activity"/>
    <property type="evidence" value="ECO:0007669"/>
    <property type="project" value="InterPro"/>
</dbReference>
<dbReference type="Pfam" id="PF01182">
    <property type="entry name" value="Glucosamine_iso"/>
    <property type="match status" value="1"/>
</dbReference>
<dbReference type="GO" id="GO:0006046">
    <property type="term" value="P:N-acetylglucosamine catabolic process"/>
    <property type="evidence" value="ECO:0007669"/>
    <property type="project" value="TreeGrafter"/>
</dbReference>
<organism evidence="4 5">
    <name type="scientific">Cohnella nanjingensis</name>
    <dbReference type="NCBI Taxonomy" id="1387779"/>
    <lineage>
        <taxon>Bacteria</taxon>
        <taxon>Bacillati</taxon>
        <taxon>Bacillota</taxon>
        <taxon>Bacilli</taxon>
        <taxon>Bacillales</taxon>
        <taxon>Paenibacillaceae</taxon>
        <taxon>Cohnella</taxon>
    </lineage>
</organism>
<dbReference type="Proteomes" id="UP000547209">
    <property type="component" value="Unassembled WGS sequence"/>
</dbReference>
<proteinExistence type="predicted"/>
<keyword evidence="2" id="KW-0119">Carbohydrate metabolism</keyword>